<keyword evidence="3" id="KW-1185">Reference proteome</keyword>
<organism evidence="2 3">
    <name type="scientific">Actinidia rufa</name>
    <dbReference type="NCBI Taxonomy" id="165716"/>
    <lineage>
        <taxon>Eukaryota</taxon>
        <taxon>Viridiplantae</taxon>
        <taxon>Streptophyta</taxon>
        <taxon>Embryophyta</taxon>
        <taxon>Tracheophyta</taxon>
        <taxon>Spermatophyta</taxon>
        <taxon>Magnoliopsida</taxon>
        <taxon>eudicotyledons</taxon>
        <taxon>Gunneridae</taxon>
        <taxon>Pentapetalae</taxon>
        <taxon>asterids</taxon>
        <taxon>Ericales</taxon>
        <taxon>Actinidiaceae</taxon>
        <taxon>Actinidia</taxon>
    </lineage>
</organism>
<dbReference type="Proteomes" id="UP000585474">
    <property type="component" value="Unassembled WGS sequence"/>
</dbReference>
<feature type="region of interest" description="Disordered" evidence="1">
    <location>
        <begin position="34"/>
        <end position="54"/>
    </location>
</feature>
<gene>
    <name evidence="2" type="ORF">Acr_10g0008960</name>
</gene>
<sequence length="72" mass="7147">MKYSKGDGGCGSDTEWMAVVGALVEVMVVAVRRGSSNGDGVSGGGSDGKVTDERKGVMTATVTGVTDGSCIC</sequence>
<reference evidence="2 3" key="1">
    <citation type="submission" date="2019-07" db="EMBL/GenBank/DDBJ databases">
        <title>De Novo Assembly of kiwifruit Actinidia rufa.</title>
        <authorList>
            <person name="Sugita-Konishi S."/>
            <person name="Sato K."/>
            <person name="Mori E."/>
            <person name="Abe Y."/>
            <person name="Kisaki G."/>
            <person name="Hamano K."/>
            <person name="Suezawa K."/>
            <person name="Otani M."/>
            <person name="Fukuda T."/>
            <person name="Manabe T."/>
            <person name="Gomi K."/>
            <person name="Tabuchi M."/>
            <person name="Akimitsu K."/>
            <person name="Kataoka I."/>
        </authorList>
    </citation>
    <scope>NUCLEOTIDE SEQUENCE [LARGE SCALE GENOMIC DNA]</scope>
    <source>
        <strain evidence="3">cv. Fuchu</strain>
    </source>
</reference>
<evidence type="ECO:0000313" key="2">
    <source>
        <dbReference type="EMBL" id="GFY95511.1"/>
    </source>
</evidence>
<comment type="caution">
    <text evidence="2">The sequence shown here is derived from an EMBL/GenBank/DDBJ whole genome shotgun (WGS) entry which is preliminary data.</text>
</comment>
<evidence type="ECO:0000256" key="1">
    <source>
        <dbReference type="SAM" id="MobiDB-lite"/>
    </source>
</evidence>
<dbReference type="AlphaFoldDB" id="A0A7J0FA26"/>
<accession>A0A7J0FA26</accession>
<protein>
    <submittedName>
        <fullName evidence="2">Uncharacterized protein</fullName>
    </submittedName>
</protein>
<name>A0A7J0FA26_9ERIC</name>
<evidence type="ECO:0000313" key="3">
    <source>
        <dbReference type="Proteomes" id="UP000585474"/>
    </source>
</evidence>
<dbReference type="EMBL" id="BJWL01000010">
    <property type="protein sequence ID" value="GFY95511.1"/>
    <property type="molecule type" value="Genomic_DNA"/>
</dbReference>
<proteinExistence type="predicted"/>